<evidence type="ECO:0000313" key="3">
    <source>
        <dbReference type="Proteomes" id="UP000663836"/>
    </source>
</evidence>
<gene>
    <name evidence="2" type="ORF">JBS370_LOCUS27733</name>
    <name evidence="1" type="ORF">ZHD862_LOCUS31927</name>
</gene>
<sequence length="97" mass="11830">MSLYRSPSPFSSKLDYKSMYIEQFLKIILCLIVYQLHKGEYARRFLELIDYGDENICQRLFINLNHERRRDRIKFDNTIFKATLYHLSSIIEKLYIK</sequence>
<dbReference type="Proteomes" id="UP000663836">
    <property type="component" value="Unassembled WGS sequence"/>
</dbReference>
<name>A0A819QK30_9BILA</name>
<organism evidence="2 3">
    <name type="scientific">Rotaria sordida</name>
    <dbReference type="NCBI Taxonomy" id="392033"/>
    <lineage>
        <taxon>Eukaryota</taxon>
        <taxon>Metazoa</taxon>
        <taxon>Spiralia</taxon>
        <taxon>Gnathifera</taxon>
        <taxon>Rotifera</taxon>
        <taxon>Eurotatoria</taxon>
        <taxon>Bdelloidea</taxon>
        <taxon>Philodinida</taxon>
        <taxon>Philodinidae</taxon>
        <taxon>Rotaria</taxon>
    </lineage>
</organism>
<dbReference type="EMBL" id="CAJNOT010003317">
    <property type="protein sequence ID" value="CAF1377287.1"/>
    <property type="molecule type" value="Genomic_DNA"/>
</dbReference>
<protein>
    <submittedName>
        <fullName evidence="2">Uncharacterized protein</fullName>
    </submittedName>
</protein>
<proteinExistence type="predicted"/>
<dbReference type="EMBL" id="CAJOBD010005306">
    <property type="protein sequence ID" value="CAF4026702.1"/>
    <property type="molecule type" value="Genomic_DNA"/>
</dbReference>
<accession>A0A819QK30</accession>
<evidence type="ECO:0000313" key="2">
    <source>
        <dbReference type="EMBL" id="CAF4026702.1"/>
    </source>
</evidence>
<dbReference type="Proteomes" id="UP000663864">
    <property type="component" value="Unassembled WGS sequence"/>
</dbReference>
<dbReference type="AlphaFoldDB" id="A0A819QK30"/>
<evidence type="ECO:0000313" key="1">
    <source>
        <dbReference type="EMBL" id="CAF1377287.1"/>
    </source>
</evidence>
<reference evidence="2" key="1">
    <citation type="submission" date="2021-02" db="EMBL/GenBank/DDBJ databases">
        <authorList>
            <person name="Nowell W R."/>
        </authorList>
    </citation>
    <scope>NUCLEOTIDE SEQUENCE</scope>
</reference>
<comment type="caution">
    <text evidence="2">The sequence shown here is derived from an EMBL/GenBank/DDBJ whole genome shotgun (WGS) entry which is preliminary data.</text>
</comment>